<feature type="compositionally biased region" description="Basic and acidic residues" evidence="1">
    <location>
        <begin position="45"/>
        <end position="61"/>
    </location>
</feature>
<gene>
    <name evidence="2" type="ORF">NW762_003690</name>
</gene>
<comment type="caution">
    <text evidence="2">The sequence shown here is derived from an EMBL/GenBank/DDBJ whole genome shotgun (WGS) entry which is preliminary data.</text>
</comment>
<evidence type="ECO:0000313" key="3">
    <source>
        <dbReference type="Proteomes" id="UP001152049"/>
    </source>
</evidence>
<organism evidence="2 3">
    <name type="scientific">Fusarium torreyae</name>
    <dbReference type="NCBI Taxonomy" id="1237075"/>
    <lineage>
        <taxon>Eukaryota</taxon>
        <taxon>Fungi</taxon>
        <taxon>Dikarya</taxon>
        <taxon>Ascomycota</taxon>
        <taxon>Pezizomycotina</taxon>
        <taxon>Sordariomycetes</taxon>
        <taxon>Hypocreomycetidae</taxon>
        <taxon>Hypocreales</taxon>
        <taxon>Nectriaceae</taxon>
        <taxon>Fusarium</taxon>
    </lineage>
</organism>
<accession>A0A9W8S9S7</accession>
<keyword evidence="3" id="KW-1185">Reference proteome</keyword>
<protein>
    <submittedName>
        <fullName evidence="2">Uncharacterized protein</fullName>
    </submittedName>
</protein>
<sequence length="74" mass="8597">MSFVIQVRRSRSTYRSFKIAQGKHTRPTSYVTKLRSIVDTLVEREREKPEVAKEEAAQKLSDEDENADDPVEDK</sequence>
<evidence type="ECO:0000256" key="1">
    <source>
        <dbReference type="SAM" id="MobiDB-lite"/>
    </source>
</evidence>
<feature type="compositionally biased region" description="Acidic residues" evidence="1">
    <location>
        <begin position="62"/>
        <end position="74"/>
    </location>
</feature>
<name>A0A9W8S9S7_9HYPO</name>
<feature type="region of interest" description="Disordered" evidence="1">
    <location>
        <begin position="45"/>
        <end position="74"/>
    </location>
</feature>
<dbReference type="Proteomes" id="UP001152049">
    <property type="component" value="Unassembled WGS sequence"/>
</dbReference>
<dbReference type="AlphaFoldDB" id="A0A9W8S9S7"/>
<evidence type="ECO:0000313" key="2">
    <source>
        <dbReference type="EMBL" id="KAJ4267581.1"/>
    </source>
</evidence>
<dbReference type="EMBL" id="JAOQAZ010000004">
    <property type="protein sequence ID" value="KAJ4267581.1"/>
    <property type="molecule type" value="Genomic_DNA"/>
</dbReference>
<proteinExistence type="predicted"/>
<reference evidence="2" key="1">
    <citation type="submission" date="2022-09" db="EMBL/GenBank/DDBJ databases">
        <title>Fusarium specimens isolated from Avocado Roots.</title>
        <authorList>
            <person name="Stajich J."/>
            <person name="Roper C."/>
            <person name="Heimlech-Rivalta G."/>
        </authorList>
    </citation>
    <scope>NUCLEOTIDE SEQUENCE</scope>
    <source>
        <strain evidence="2">CF00136</strain>
    </source>
</reference>